<dbReference type="SUPFAM" id="SSF46785">
    <property type="entry name" value="Winged helix' DNA-binding domain"/>
    <property type="match status" value="1"/>
</dbReference>
<organism evidence="1 2">
    <name type="scientific">Gimesia algae</name>
    <dbReference type="NCBI Taxonomy" id="2527971"/>
    <lineage>
        <taxon>Bacteria</taxon>
        <taxon>Pseudomonadati</taxon>
        <taxon>Planctomycetota</taxon>
        <taxon>Planctomycetia</taxon>
        <taxon>Planctomycetales</taxon>
        <taxon>Planctomycetaceae</taxon>
        <taxon>Gimesia</taxon>
    </lineage>
</organism>
<dbReference type="Pfam" id="PF01475">
    <property type="entry name" value="FUR"/>
    <property type="match status" value="1"/>
</dbReference>
<protein>
    <submittedName>
        <fullName evidence="1">Ferric uptake regulator family protein</fullName>
    </submittedName>
</protein>
<dbReference type="KEGG" id="gax:Pan161_54810"/>
<dbReference type="RefSeq" id="WP_145231765.1">
    <property type="nucleotide sequence ID" value="NZ_CP036343.1"/>
</dbReference>
<dbReference type="InterPro" id="IPR002481">
    <property type="entry name" value="FUR"/>
</dbReference>
<gene>
    <name evidence="1" type="ORF">Pan161_54810</name>
</gene>
<sequence length="92" mass="10936">MSFKDELQARFETHEISQNHRLTRERLLVAQAVARQPDEFTAEELVEAMQAQQAEQRRCARATIYRTLYMLVELSMLLQLDTMNFVYRKNVD</sequence>
<dbReference type="Proteomes" id="UP000316855">
    <property type="component" value="Chromosome"/>
</dbReference>
<dbReference type="GO" id="GO:0003700">
    <property type="term" value="F:DNA-binding transcription factor activity"/>
    <property type="evidence" value="ECO:0007669"/>
    <property type="project" value="InterPro"/>
</dbReference>
<dbReference type="InterPro" id="IPR036388">
    <property type="entry name" value="WH-like_DNA-bd_sf"/>
</dbReference>
<evidence type="ECO:0000313" key="1">
    <source>
        <dbReference type="EMBL" id="QDT93796.1"/>
    </source>
</evidence>
<dbReference type="Gene3D" id="1.10.10.10">
    <property type="entry name" value="Winged helix-like DNA-binding domain superfamily/Winged helix DNA-binding domain"/>
    <property type="match status" value="1"/>
</dbReference>
<reference evidence="1 2" key="1">
    <citation type="submission" date="2019-02" db="EMBL/GenBank/DDBJ databases">
        <title>Deep-cultivation of Planctomycetes and their phenomic and genomic characterization uncovers novel biology.</title>
        <authorList>
            <person name="Wiegand S."/>
            <person name="Jogler M."/>
            <person name="Boedeker C."/>
            <person name="Pinto D."/>
            <person name="Vollmers J."/>
            <person name="Rivas-Marin E."/>
            <person name="Kohn T."/>
            <person name="Peeters S.H."/>
            <person name="Heuer A."/>
            <person name="Rast P."/>
            <person name="Oberbeckmann S."/>
            <person name="Bunk B."/>
            <person name="Jeske O."/>
            <person name="Meyerdierks A."/>
            <person name="Storesund J.E."/>
            <person name="Kallscheuer N."/>
            <person name="Luecker S."/>
            <person name="Lage O.M."/>
            <person name="Pohl T."/>
            <person name="Merkel B.J."/>
            <person name="Hornburger P."/>
            <person name="Mueller R.-W."/>
            <person name="Bruemmer F."/>
            <person name="Labrenz M."/>
            <person name="Spormann A.M."/>
            <person name="Op den Camp H."/>
            <person name="Overmann J."/>
            <person name="Amann R."/>
            <person name="Jetten M.S.M."/>
            <person name="Mascher T."/>
            <person name="Medema M.H."/>
            <person name="Devos D.P."/>
            <person name="Kaster A.-K."/>
            <person name="Ovreas L."/>
            <person name="Rohde M."/>
            <person name="Galperin M.Y."/>
            <person name="Jogler C."/>
        </authorList>
    </citation>
    <scope>NUCLEOTIDE SEQUENCE [LARGE SCALE GENOMIC DNA]</scope>
    <source>
        <strain evidence="1 2">Pan161</strain>
    </source>
</reference>
<dbReference type="InterPro" id="IPR036390">
    <property type="entry name" value="WH_DNA-bd_sf"/>
</dbReference>
<evidence type="ECO:0000313" key="2">
    <source>
        <dbReference type="Proteomes" id="UP000316855"/>
    </source>
</evidence>
<accession>A0A517VLB6</accession>
<dbReference type="EMBL" id="CP036343">
    <property type="protein sequence ID" value="QDT93796.1"/>
    <property type="molecule type" value="Genomic_DNA"/>
</dbReference>
<proteinExistence type="predicted"/>
<dbReference type="AlphaFoldDB" id="A0A517VLB6"/>
<keyword evidence="2" id="KW-1185">Reference proteome</keyword>
<name>A0A517VLB6_9PLAN</name>